<dbReference type="InterPro" id="IPR048443">
    <property type="entry name" value="RqcP2_N"/>
</dbReference>
<protein>
    <submittedName>
        <fullName evidence="3">S4 domain-containing protein</fullName>
    </submittedName>
</protein>
<dbReference type="InterPro" id="IPR040591">
    <property type="entry name" value="RqcP2_RBD"/>
</dbReference>
<comment type="caution">
    <text evidence="3">The sequence shown here is derived from an EMBL/GenBank/DDBJ whole genome shotgun (WGS) entry which is preliminary data.</text>
</comment>
<proteinExistence type="predicted"/>
<dbReference type="Gene3D" id="3.30.1370.160">
    <property type="match status" value="1"/>
</dbReference>
<dbReference type="Gene3D" id="3.30.70.330">
    <property type="match status" value="1"/>
</dbReference>
<gene>
    <name evidence="3" type="ORF">FC72_GL000261</name>
</gene>
<dbReference type="Proteomes" id="UP000050929">
    <property type="component" value="Unassembled WGS sequence"/>
</dbReference>
<evidence type="ECO:0000313" key="3">
    <source>
        <dbReference type="EMBL" id="KRK64537.1"/>
    </source>
</evidence>
<dbReference type="PROSITE" id="PS50889">
    <property type="entry name" value="S4"/>
    <property type="match status" value="1"/>
</dbReference>
<dbReference type="PATRIC" id="fig|1423811.3.peg.261"/>
<dbReference type="EMBL" id="AZDG01000010">
    <property type="protein sequence ID" value="KRK64537.1"/>
    <property type="molecule type" value="Genomic_DNA"/>
</dbReference>
<feature type="domain" description="RNA-binding S4" evidence="2">
    <location>
        <begin position="188"/>
        <end position="253"/>
    </location>
</feature>
<dbReference type="Pfam" id="PF21278">
    <property type="entry name" value="YlmH_1st"/>
    <property type="match status" value="1"/>
</dbReference>
<dbReference type="AlphaFoldDB" id="A0A0R1J6S2"/>
<dbReference type="Pfam" id="PF17774">
    <property type="entry name" value="YlmH_RBD"/>
    <property type="match status" value="1"/>
</dbReference>
<dbReference type="RefSeq" id="WP_057765607.1">
    <property type="nucleotide sequence ID" value="NZ_AZDG01000010.1"/>
</dbReference>
<dbReference type="SMART" id="SM00363">
    <property type="entry name" value="S4"/>
    <property type="match status" value="1"/>
</dbReference>
<organism evidence="3 4">
    <name type="scientific">Companilactobacillus tucceti DSM 20183</name>
    <dbReference type="NCBI Taxonomy" id="1423811"/>
    <lineage>
        <taxon>Bacteria</taxon>
        <taxon>Bacillati</taxon>
        <taxon>Bacillota</taxon>
        <taxon>Bacilli</taxon>
        <taxon>Lactobacillales</taxon>
        <taxon>Lactobacillaceae</taxon>
        <taxon>Companilactobacillus</taxon>
    </lineage>
</organism>
<dbReference type="SUPFAM" id="SSF55174">
    <property type="entry name" value="Alpha-L RNA-binding motif"/>
    <property type="match status" value="1"/>
</dbReference>
<keyword evidence="1" id="KW-0694">RNA-binding</keyword>
<reference evidence="3 4" key="1">
    <citation type="journal article" date="2015" name="Genome Announc.">
        <title>Expanding the biotechnology potential of lactobacilli through comparative genomics of 213 strains and associated genera.</title>
        <authorList>
            <person name="Sun Z."/>
            <person name="Harris H.M."/>
            <person name="McCann A."/>
            <person name="Guo C."/>
            <person name="Argimon S."/>
            <person name="Zhang W."/>
            <person name="Yang X."/>
            <person name="Jeffery I.B."/>
            <person name="Cooney J.C."/>
            <person name="Kagawa T.F."/>
            <person name="Liu W."/>
            <person name="Song Y."/>
            <person name="Salvetti E."/>
            <person name="Wrobel A."/>
            <person name="Rasinkangas P."/>
            <person name="Parkhill J."/>
            <person name="Rea M.C."/>
            <person name="O'Sullivan O."/>
            <person name="Ritari J."/>
            <person name="Douillard F.P."/>
            <person name="Paul Ross R."/>
            <person name="Yang R."/>
            <person name="Briner A.E."/>
            <person name="Felis G.E."/>
            <person name="de Vos W.M."/>
            <person name="Barrangou R."/>
            <person name="Klaenhammer T.R."/>
            <person name="Caufield P.W."/>
            <person name="Cui Y."/>
            <person name="Zhang H."/>
            <person name="O'Toole P.W."/>
        </authorList>
    </citation>
    <scope>NUCLEOTIDE SEQUENCE [LARGE SCALE GENOMIC DNA]</scope>
    <source>
        <strain evidence="3 4">DSM 20183</strain>
    </source>
</reference>
<name>A0A0R1J6S2_9LACO</name>
<dbReference type="InterPro" id="IPR002942">
    <property type="entry name" value="S4_RNA-bd"/>
</dbReference>
<evidence type="ECO:0000256" key="1">
    <source>
        <dbReference type="PROSITE-ProRule" id="PRU00182"/>
    </source>
</evidence>
<keyword evidence="4" id="KW-1185">Reference proteome</keyword>
<evidence type="ECO:0000259" key="2">
    <source>
        <dbReference type="SMART" id="SM00363"/>
    </source>
</evidence>
<accession>A0A0R1J6S2</accession>
<dbReference type="CDD" id="cd00165">
    <property type="entry name" value="S4"/>
    <property type="match status" value="1"/>
</dbReference>
<dbReference type="OrthoDB" id="9812787at2"/>
<dbReference type="STRING" id="1423811.FC72_GL000261"/>
<evidence type="ECO:0000313" key="4">
    <source>
        <dbReference type="Proteomes" id="UP000050929"/>
    </source>
</evidence>
<dbReference type="InterPro" id="IPR012677">
    <property type="entry name" value="Nucleotide-bd_a/b_plait_sf"/>
</dbReference>
<dbReference type="GO" id="GO:0003723">
    <property type="term" value="F:RNA binding"/>
    <property type="evidence" value="ECO:0007669"/>
    <property type="project" value="UniProtKB-KW"/>
</dbReference>
<sequence length="265" mass="30823">MADKEKISLNSGFFRPEEKPFVDRIGDLLLKSQTMYTPQLTDFLNKREQLILNNLINKYDDLFVHYFGGYEDAERVRGIIAPDYFVPKESDFKVSMYEIRYPEKFANLHHGQILGSLTGSGVDRDHFGDIITDGERWQFFVFDQMDDYIEEQVTKIGPYKIHLIQKDFTDLLLPRDDSVDEDIRVQSLRIDTVIATAYDLSRQVAKSLVEHGKVQLNWANTRNASEFITMSDTLSVRGYGRIRINDIMGKSRNNKYILFVNVINK</sequence>